<protein>
    <submittedName>
        <fullName evidence="3">Uncharacterized protein LOC125775532</fullName>
    </submittedName>
</protein>
<dbReference type="RefSeq" id="XP_049302146.1">
    <property type="nucleotide sequence ID" value="XM_049446189.1"/>
</dbReference>
<organism evidence="2 3">
    <name type="scientific">Bactrocera dorsalis</name>
    <name type="common">Oriental fruit fly</name>
    <name type="synonym">Dacus dorsalis</name>
    <dbReference type="NCBI Taxonomy" id="27457"/>
    <lineage>
        <taxon>Eukaryota</taxon>
        <taxon>Metazoa</taxon>
        <taxon>Ecdysozoa</taxon>
        <taxon>Arthropoda</taxon>
        <taxon>Hexapoda</taxon>
        <taxon>Insecta</taxon>
        <taxon>Pterygota</taxon>
        <taxon>Neoptera</taxon>
        <taxon>Endopterygota</taxon>
        <taxon>Diptera</taxon>
        <taxon>Brachycera</taxon>
        <taxon>Muscomorpha</taxon>
        <taxon>Tephritoidea</taxon>
        <taxon>Tephritidae</taxon>
        <taxon>Bactrocera</taxon>
        <taxon>Bactrocera</taxon>
    </lineage>
</organism>
<proteinExistence type="predicted"/>
<dbReference type="GeneID" id="125775532"/>
<accession>A0ABM3IYT7</accession>
<name>A0ABM3IYT7_BACDO</name>
<reference evidence="2" key="1">
    <citation type="submission" date="2025-05" db="UniProtKB">
        <authorList>
            <consortium name="RefSeq"/>
        </authorList>
    </citation>
    <scope>NUCLEOTIDE SEQUENCE [LARGE SCALE GENOMIC DNA]</scope>
</reference>
<evidence type="ECO:0000256" key="1">
    <source>
        <dbReference type="SAM" id="MobiDB-lite"/>
    </source>
</evidence>
<evidence type="ECO:0000313" key="2">
    <source>
        <dbReference type="Proteomes" id="UP001652620"/>
    </source>
</evidence>
<dbReference type="Proteomes" id="UP001652620">
    <property type="component" value="Chromosome 1"/>
</dbReference>
<keyword evidence="2" id="KW-1185">Reference proteome</keyword>
<sequence length="212" mass="23324">MGTGKNCPKTPQQMKELWQQLAYELNSCRGPTRSAAKWKETLGVWKSQLRTRARRLKMNQRLTGGGPSSKPMTNFEEMALSTFGSAAVDGVQNVQSLGLKPIEQSDECAISSPMGSPLQICSQVDATPNPEHHPASPSTPPTHLSLENQDASTSVLSRKARNKLISTLIADISKRNAAEEERRREHREMMQAIQGLTSSITELIKSISNNVK</sequence>
<evidence type="ECO:0000313" key="3">
    <source>
        <dbReference type="RefSeq" id="XP_049302146.1"/>
    </source>
</evidence>
<feature type="region of interest" description="Disordered" evidence="1">
    <location>
        <begin position="119"/>
        <end position="156"/>
    </location>
</feature>
<gene>
    <name evidence="3" type="primary">LOC125775532</name>
</gene>
<reference evidence="3" key="2">
    <citation type="submission" date="2025-08" db="UniProtKB">
        <authorList>
            <consortium name="RefSeq"/>
        </authorList>
    </citation>
    <scope>IDENTIFICATION</scope>
    <source>
        <tissue evidence="3">Adult</tissue>
    </source>
</reference>